<reference evidence="4" key="1">
    <citation type="submission" date="2023-12" db="EMBL/GenBank/DDBJ databases">
        <title>Novel species in genus Nocardioides.</title>
        <authorList>
            <person name="Zhou H."/>
        </authorList>
    </citation>
    <scope>NUCLEOTIDE SEQUENCE [LARGE SCALE GENOMIC DNA]</scope>
    <source>
        <strain evidence="4">HM61</strain>
    </source>
</reference>
<keyword evidence="4" id="KW-1185">Reference proteome</keyword>
<dbReference type="RefSeq" id="WP_322937310.1">
    <property type="nucleotide sequence ID" value="NZ_CP141059.1"/>
</dbReference>
<dbReference type="InterPro" id="IPR004378">
    <property type="entry name" value="F420H2_quin_Rdtase"/>
</dbReference>
<dbReference type="Pfam" id="PF04075">
    <property type="entry name" value="F420H2_quin_red"/>
    <property type="match status" value="1"/>
</dbReference>
<dbReference type="NCBIfam" id="TIGR00026">
    <property type="entry name" value="hi_GC_TIGR00026"/>
    <property type="match status" value="1"/>
</dbReference>
<protein>
    <submittedName>
        <fullName evidence="3">Nitroreductase family deazaflavin-dependent oxidoreductase</fullName>
    </submittedName>
</protein>
<dbReference type="Proteomes" id="UP001327225">
    <property type="component" value="Chromosome"/>
</dbReference>
<dbReference type="Gene3D" id="2.30.110.10">
    <property type="entry name" value="Electron Transport, Fmn-binding Protein, Chain A"/>
    <property type="match status" value="1"/>
</dbReference>
<dbReference type="InterPro" id="IPR012349">
    <property type="entry name" value="Split_barrel_FMN-bd"/>
</dbReference>
<evidence type="ECO:0000256" key="1">
    <source>
        <dbReference type="ARBA" id="ARBA00008710"/>
    </source>
</evidence>
<dbReference type="EMBL" id="CP141059">
    <property type="protein sequence ID" value="WQQ26313.1"/>
    <property type="molecule type" value="Genomic_DNA"/>
</dbReference>
<sequence>MTDLLEGEYEPSAAQWVRDQVATYEATGGKEGNILRGRADWPIVVVTSRGSKSGKLRKNPVMRVEKDGVYVAIASYGGGPRNPTWVANFLADPVVQLQDGPEPALYRARLVEGDERQQWWDLAVATWSTYATYQEKTDRQIPVFVLEPISD</sequence>
<evidence type="ECO:0000313" key="4">
    <source>
        <dbReference type="Proteomes" id="UP001327225"/>
    </source>
</evidence>
<dbReference type="PANTHER" id="PTHR39428">
    <property type="entry name" value="F420H(2)-DEPENDENT QUINONE REDUCTASE RV1261C"/>
    <property type="match status" value="1"/>
</dbReference>
<comment type="similarity">
    <text evidence="1">Belongs to the F420H(2)-dependent quinone reductase family.</text>
</comment>
<proteinExistence type="inferred from homology"/>
<name>A0ABZ0ZQ15_9ACTN</name>
<gene>
    <name evidence="3" type="ORF">SHK19_20425</name>
</gene>
<evidence type="ECO:0000313" key="3">
    <source>
        <dbReference type="EMBL" id="WQQ26313.1"/>
    </source>
</evidence>
<evidence type="ECO:0000256" key="2">
    <source>
        <dbReference type="ARBA" id="ARBA00049106"/>
    </source>
</evidence>
<accession>A0ABZ0ZQ15</accession>
<comment type="catalytic activity">
    <reaction evidence="2">
        <text>oxidized coenzyme F420-(gamma-L-Glu)(n) + a quinol + H(+) = reduced coenzyme F420-(gamma-L-Glu)(n) + a quinone</text>
        <dbReference type="Rhea" id="RHEA:39663"/>
        <dbReference type="Rhea" id="RHEA-COMP:12939"/>
        <dbReference type="Rhea" id="RHEA-COMP:14378"/>
        <dbReference type="ChEBI" id="CHEBI:15378"/>
        <dbReference type="ChEBI" id="CHEBI:24646"/>
        <dbReference type="ChEBI" id="CHEBI:132124"/>
        <dbReference type="ChEBI" id="CHEBI:133980"/>
        <dbReference type="ChEBI" id="CHEBI:139511"/>
    </reaction>
</comment>
<dbReference type="PANTHER" id="PTHR39428:SF3">
    <property type="entry name" value="DEAZAFLAVIN-DEPENDENT NITROREDUCTASE"/>
    <property type="match status" value="1"/>
</dbReference>
<organism evidence="3 4">
    <name type="scientific">Nocardioides bizhenqiangii</name>
    <dbReference type="NCBI Taxonomy" id="3095076"/>
    <lineage>
        <taxon>Bacteria</taxon>
        <taxon>Bacillati</taxon>
        <taxon>Actinomycetota</taxon>
        <taxon>Actinomycetes</taxon>
        <taxon>Propionibacteriales</taxon>
        <taxon>Nocardioidaceae</taxon>
        <taxon>Nocardioides</taxon>
    </lineage>
</organism>